<protein>
    <submittedName>
        <fullName evidence="1">Uncharacterized protein</fullName>
    </submittedName>
</protein>
<dbReference type="RefSeq" id="WP_270046319.1">
    <property type="nucleotide sequence ID" value="NZ_JAPDOD010000086.1"/>
</dbReference>
<evidence type="ECO:0000313" key="2">
    <source>
        <dbReference type="Proteomes" id="UP001149140"/>
    </source>
</evidence>
<name>A0A9X3S5R2_9ACTN</name>
<organism evidence="1 2">
    <name type="scientific">Solirubrobacter ginsenosidimutans</name>
    <dbReference type="NCBI Taxonomy" id="490573"/>
    <lineage>
        <taxon>Bacteria</taxon>
        <taxon>Bacillati</taxon>
        <taxon>Actinomycetota</taxon>
        <taxon>Thermoleophilia</taxon>
        <taxon>Solirubrobacterales</taxon>
        <taxon>Solirubrobacteraceae</taxon>
        <taxon>Solirubrobacter</taxon>
    </lineage>
</organism>
<comment type="caution">
    <text evidence="1">The sequence shown here is derived from an EMBL/GenBank/DDBJ whole genome shotgun (WGS) entry which is preliminary data.</text>
</comment>
<accession>A0A9X3S5R2</accession>
<proteinExistence type="predicted"/>
<sequence>MATYEGRKGLGALGTMSKTSVHDADSAIGSEVTFQTSGNGNGRTECSMSLSSFGRAGIGGLLGATSDARFIRPYMQAVEKEIRALDPGARIASR</sequence>
<gene>
    <name evidence="1" type="ORF">OM076_42810</name>
</gene>
<dbReference type="EMBL" id="JAPDOD010000086">
    <property type="protein sequence ID" value="MDA0167069.1"/>
    <property type="molecule type" value="Genomic_DNA"/>
</dbReference>
<reference evidence="1" key="1">
    <citation type="submission" date="2022-10" db="EMBL/GenBank/DDBJ databases">
        <title>The WGS of Solirubrobacter ginsenosidimutans DSM 21036.</title>
        <authorList>
            <person name="Jiang Z."/>
        </authorList>
    </citation>
    <scope>NUCLEOTIDE SEQUENCE</scope>
    <source>
        <strain evidence="1">DSM 21036</strain>
    </source>
</reference>
<dbReference type="Proteomes" id="UP001149140">
    <property type="component" value="Unassembled WGS sequence"/>
</dbReference>
<keyword evidence="2" id="KW-1185">Reference proteome</keyword>
<evidence type="ECO:0000313" key="1">
    <source>
        <dbReference type="EMBL" id="MDA0167069.1"/>
    </source>
</evidence>
<dbReference type="AlphaFoldDB" id="A0A9X3S5R2"/>